<dbReference type="RefSeq" id="WP_053434756.1">
    <property type="nucleotide sequence ID" value="NZ_LGUF01000007.1"/>
</dbReference>
<proteinExistence type="predicted"/>
<dbReference type="AlphaFoldDB" id="A0A0M0GDA3"/>
<dbReference type="PATRIC" id="fig|1459.3.peg.2494"/>
<keyword evidence="2" id="KW-1185">Reference proteome</keyword>
<dbReference type="OrthoDB" id="2940427at2"/>
<reference evidence="2" key="1">
    <citation type="submission" date="2015-07" db="EMBL/GenBank/DDBJ databases">
        <title>Fjat-10036 dsm4.</title>
        <authorList>
            <person name="Liu B."/>
            <person name="Wang J."/>
            <person name="Zhu Y."/>
            <person name="Liu G."/>
            <person name="Chen Q."/>
            <person name="Chen Z."/>
            <person name="Lan J."/>
            <person name="Che J."/>
            <person name="Ge C."/>
            <person name="Shi H."/>
            <person name="Pan Z."/>
            <person name="Liu X."/>
        </authorList>
    </citation>
    <scope>NUCLEOTIDE SEQUENCE [LARGE SCALE GENOMIC DNA]</scope>
    <source>
        <strain evidence="2">DSM 4</strain>
    </source>
</reference>
<name>A0A0M0GDA3_SPOGL</name>
<accession>A0A0M0GDA3</accession>
<evidence type="ECO:0000313" key="1">
    <source>
        <dbReference type="EMBL" id="KON87406.1"/>
    </source>
</evidence>
<evidence type="ECO:0000313" key="2">
    <source>
        <dbReference type="Proteomes" id="UP000037109"/>
    </source>
</evidence>
<gene>
    <name evidence="1" type="ORF">AF332_11595</name>
</gene>
<protein>
    <submittedName>
        <fullName evidence="1">Uncharacterized protein</fullName>
    </submittedName>
</protein>
<sequence length="76" mass="8875">MSRKGMDIKQLNEFMKKCSEKYNVRYVTPTIHPKFKSAVAVTIHTSDESMEFTITNNPDENFDLNQSVNKYLDKLN</sequence>
<organism evidence="1 2">
    <name type="scientific">Sporosarcina globispora</name>
    <name type="common">Bacillus globisporus</name>
    <dbReference type="NCBI Taxonomy" id="1459"/>
    <lineage>
        <taxon>Bacteria</taxon>
        <taxon>Bacillati</taxon>
        <taxon>Bacillota</taxon>
        <taxon>Bacilli</taxon>
        <taxon>Bacillales</taxon>
        <taxon>Caryophanaceae</taxon>
        <taxon>Sporosarcina</taxon>
    </lineage>
</organism>
<comment type="caution">
    <text evidence="1">The sequence shown here is derived from an EMBL/GenBank/DDBJ whole genome shotgun (WGS) entry which is preliminary data.</text>
</comment>
<dbReference type="STRING" id="1459.AF332_11595"/>
<dbReference type="Proteomes" id="UP000037109">
    <property type="component" value="Unassembled WGS sequence"/>
</dbReference>
<dbReference type="EMBL" id="LGUF01000007">
    <property type="protein sequence ID" value="KON87406.1"/>
    <property type="molecule type" value="Genomic_DNA"/>
</dbReference>